<evidence type="ECO:0000256" key="2">
    <source>
        <dbReference type="SAM" id="MobiDB-lite"/>
    </source>
</evidence>
<dbReference type="NCBIfam" id="TIGR03505">
    <property type="entry name" value="FimV_core"/>
    <property type="match status" value="1"/>
</dbReference>
<dbReference type="InterPro" id="IPR036779">
    <property type="entry name" value="LysM_dom_sf"/>
</dbReference>
<dbReference type="InterPro" id="IPR057840">
    <property type="entry name" value="FimV_N"/>
</dbReference>
<name>A0ABP9RKR3_9GAMM</name>
<feature type="region of interest" description="Disordered" evidence="2">
    <location>
        <begin position="232"/>
        <end position="285"/>
    </location>
</feature>
<dbReference type="InterPro" id="IPR020012">
    <property type="entry name" value="LysM_FimV"/>
</dbReference>
<dbReference type="Proteomes" id="UP001500074">
    <property type="component" value="Unassembled WGS sequence"/>
</dbReference>
<feature type="domain" description="LysM" evidence="4">
    <location>
        <begin position="168"/>
        <end position="223"/>
    </location>
</feature>
<feature type="compositionally biased region" description="Gly residues" evidence="2">
    <location>
        <begin position="442"/>
        <end position="454"/>
    </location>
</feature>
<dbReference type="CDD" id="cd00118">
    <property type="entry name" value="LysM"/>
    <property type="match status" value="1"/>
</dbReference>
<dbReference type="EMBL" id="BAABKI010000052">
    <property type="protein sequence ID" value="GAA5179655.1"/>
    <property type="molecule type" value="Genomic_DNA"/>
</dbReference>
<feature type="region of interest" description="Disordered" evidence="2">
    <location>
        <begin position="695"/>
        <end position="714"/>
    </location>
</feature>
<sequence length="797" mass="84815">MRRTLSWGTLLSLLTASPMALALGLAAPRVESTLGAPLQARLPLTDIGELDPGLIKARLSTADAFARAGIPRTSLVESVNATIARESGGLTVVLSTSQAVREPYLSLLLTLEWPGGQQRQEVNLLLDPPGYAQMPALQPGTTRPLRQAQADESSAPPTLAPREPTAPGQIRVASGDTLWVLADRVRPEGVSIERMMLALQRANPEAFPGGNINRLSAGATLDVPDRQAILASGENAGQRVRAQNRQWQAQRGGETDQRPATAGEEATRPEAAATGGDGPEDGQSRLTLLNDTVLDAPQVSGEADAAPAVLPVEARERLAEFETQLDDTRQALAQANEQRDQLAGQVGTLREDIQGLRAQLEGLVAIRQATVRAQPVAEPMPRVQAEKPSAESFGQAAWRWFNENLMLLAGAALALLLALWAVVRRRSRRAEEATDSASGYTAMGGMGGMGGGAPGRNEPSMVETPTARQMPSEPASAVSATPPEPSPTGSPLDSAPEAETISEAEIYLAYGRYDQARERLVQSLAADPQRHDLRLKLLTACVALGDHDAAEQEAAYLDARGDAQQRAEAREILARLVPEASAATSESEAPDVSAASAPGSGELQPTCPRVGPHAEMQEEVQKELQEEAQGEALSGLADAAVASGVDLDDGRVIDYRPPSLDVEPERREPELGQPVVDFPDDPLGLGDSLSEIDDDHATLDDVDPVVRGESSPITDTSGWIVEEVAFDPLDLDNERSTNHASPAGSAPANAAQQLDHARQRLDRGEREAARELLDPLLEEQGTLVADEARVLIERHRL</sequence>
<evidence type="ECO:0000256" key="1">
    <source>
        <dbReference type="SAM" id="Coils"/>
    </source>
</evidence>
<feature type="region of interest" description="Disordered" evidence="2">
    <location>
        <begin position="649"/>
        <end position="680"/>
    </location>
</feature>
<keyword evidence="6" id="KW-1185">Reference proteome</keyword>
<reference evidence="6" key="1">
    <citation type="journal article" date="2019" name="Int. J. Syst. Evol. Microbiol.">
        <title>The Global Catalogue of Microorganisms (GCM) 10K type strain sequencing project: providing services to taxonomists for standard genome sequencing and annotation.</title>
        <authorList>
            <consortium name="The Broad Institute Genomics Platform"/>
            <consortium name="The Broad Institute Genome Sequencing Center for Infectious Disease"/>
            <person name="Wu L."/>
            <person name="Ma J."/>
        </authorList>
    </citation>
    <scope>NUCLEOTIDE SEQUENCE [LARGE SCALE GENOMIC DNA]</scope>
    <source>
        <strain evidence="6">JCM 18472</strain>
    </source>
</reference>
<feature type="chain" id="PRO_5045714080" evidence="3">
    <location>
        <begin position="23"/>
        <end position="797"/>
    </location>
</feature>
<organism evidence="5 6">
    <name type="scientific">Modicisalibacter zincidurans</name>
    <dbReference type="NCBI Taxonomy" id="1178777"/>
    <lineage>
        <taxon>Bacteria</taxon>
        <taxon>Pseudomonadati</taxon>
        <taxon>Pseudomonadota</taxon>
        <taxon>Gammaproteobacteria</taxon>
        <taxon>Oceanospirillales</taxon>
        <taxon>Halomonadaceae</taxon>
        <taxon>Modicisalibacter</taxon>
    </lineage>
</organism>
<keyword evidence="3" id="KW-0732">Signal</keyword>
<feature type="region of interest" description="Disordered" evidence="2">
    <location>
        <begin position="130"/>
        <end position="169"/>
    </location>
</feature>
<dbReference type="InterPro" id="IPR011990">
    <property type="entry name" value="TPR-like_helical_dom_sf"/>
</dbReference>
<feature type="compositionally biased region" description="Basic and acidic residues" evidence="2">
    <location>
        <begin position="615"/>
        <end position="625"/>
    </location>
</feature>
<evidence type="ECO:0000259" key="4">
    <source>
        <dbReference type="PROSITE" id="PS51782"/>
    </source>
</evidence>
<dbReference type="Gene3D" id="1.25.40.10">
    <property type="entry name" value="Tetratricopeptide repeat domain"/>
    <property type="match status" value="1"/>
</dbReference>
<evidence type="ECO:0000313" key="6">
    <source>
        <dbReference type="Proteomes" id="UP001500074"/>
    </source>
</evidence>
<feature type="coiled-coil region" evidence="1">
    <location>
        <begin position="318"/>
        <end position="352"/>
    </location>
</feature>
<dbReference type="Gene3D" id="3.10.350.10">
    <property type="entry name" value="LysM domain"/>
    <property type="match status" value="1"/>
</dbReference>
<proteinExistence type="predicted"/>
<feature type="region of interest" description="Disordered" evidence="2">
    <location>
        <begin position="430"/>
        <end position="498"/>
    </location>
</feature>
<accession>A0ABP9RKR3</accession>
<dbReference type="PROSITE" id="PS51782">
    <property type="entry name" value="LYSM"/>
    <property type="match status" value="1"/>
</dbReference>
<comment type="caution">
    <text evidence="5">The sequence shown here is derived from an EMBL/GenBank/DDBJ whole genome shotgun (WGS) entry which is preliminary data.</text>
</comment>
<keyword evidence="1" id="KW-0175">Coiled coil</keyword>
<evidence type="ECO:0000256" key="3">
    <source>
        <dbReference type="SAM" id="SignalP"/>
    </source>
</evidence>
<dbReference type="SUPFAM" id="SSF48452">
    <property type="entry name" value="TPR-like"/>
    <property type="match status" value="1"/>
</dbReference>
<feature type="region of interest" description="Disordered" evidence="2">
    <location>
        <begin position="730"/>
        <end position="765"/>
    </location>
</feature>
<dbReference type="Pfam" id="PF25800">
    <property type="entry name" value="FimV_N"/>
    <property type="match status" value="1"/>
</dbReference>
<protein>
    <submittedName>
        <fullName evidence="5">Motility hub landmark protein FimV</fullName>
    </submittedName>
</protein>
<feature type="compositionally biased region" description="Low complexity" evidence="2">
    <location>
        <begin position="740"/>
        <end position="751"/>
    </location>
</feature>
<dbReference type="InterPro" id="IPR018392">
    <property type="entry name" value="LysM"/>
</dbReference>
<dbReference type="RefSeq" id="WP_031384441.1">
    <property type="nucleotide sequence ID" value="NZ_BAABKI010000052.1"/>
</dbReference>
<feature type="region of interest" description="Disordered" evidence="2">
    <location>
        <begin position="580"/>
        <end position="632"/>
    </location>
</feature>
<feature type="compositionally biased region" description="Basic and acidic residues" evidence="2">
    <location>
        <begin position="755"/>
        <end position="765"/>
    </location>
</feature>
<feature type="signal peptide" evidence="3">
    <location>
        <begin position="1"/>
        <end position="22"/>
    </location>
</feature>
<gene>
    <name evidence="5" type="primary">fimV</name>
    <name evidence="5" type="ORF">GCM10023342_31880</name>
</gene>
<evidence type="ECO:0000313" key="5">
    <source>
        <dbReference type="EMBL" id="GAA5179655.1"/>
    </source>
</evidence>